<dbReference type="AlphaFoldDB" id="A0A160PBP8"/>
<feature type="chain" id="PRO_5007818326" description="Sulfur globule protein" evidence="1">
    <location>
        <begin position="20"/>
        <end position="80"/>
    </location>
</feature>
<keyword evidence="1" id="KW-0732">Signal</keyword>
<organism evidence="2 3">
    <name type="scientific">Methylorubrum populi</name>
    <dbReference type="NCBI Taxonomy" id="223967"/>
    <lineage>
        <taxon>Bacteria</taxon>
        <taxon>Pseudomonadati</taxon>
        <taxon>Pseudomonadota</taxon>
        <taxon>Alphaproteobacteria</taxon>
        <taxon>Hyphomicrobiales</taxon>
        <taxon>Methylobacteriaceae</taxon>
        <taxon>Methylorubrum</taxon>
    </lineage>
</organism>
<dbReference type="RefSeq" id="WP_096482981.1">
    <property type="nucleotide sequence ID" value="NZ_AP014809.1"/>
</dbReference>
<sequence>MSLVLLVGLSAVGATEAFAHGPNHRPFPGHRPGHVGHSHWGHRHHHFSPWGYSNIYYGGHCHTRRWINDFGDVVVRRFCH</sequence>
<proteinExistence type="predicted"/>
<accession>A0A160PBP8</accession>
<protein>
    <recommendedName>
        <fullName evidence="4">Sulfur globule protein</fullName>
    </recommendedName>
</protein>
<dbReference type="Proteomes" id="UP000218288">
    <property type="component" value="Chromosome"/>
</dbReference>
<gene>
    <name evidence="2" type="ORF">MPPM_0156</name>
</gene>
<evidence type="ECO:0000313" key="2">
    <source>
        <dbReference type="EMBL" id="BAU88761.1"/>
    </source>
</evidence>
<evidence type="ECO:0000313" key="3">
    <source>
        <dbReference type="Proteomes" id="UP000218288"/>
    </source>
</evidence>
<evidence type="ECO:0008006" key="4">
    <source>
        <dbReference type="Google" id="ProtNLM"/>
    </source>
</evidence>
<dbReference type="EMBL" id="AP014809">
    <property type="protein sequence ID" value="BAU88761.1"/>
    <property type="molecule type" value="Genomic_DNA"/>
</dbReference>
<name>A0A160PBP8_9HYPH</name>
<reference evidence="2 3" key="1">
    <citation type="journal article" date="2016" name="Genome Announc.">
        <title>Complete Genome Sequence of Methylobacterium populi P-1M, Isolated from Pink-Pigmented Household Biofilm.</title>
        <authorList>
            <person name="Morohoshi T."/>
            <person name="Ikeda T."/>
        </authorList>
    </citation>
    <scope>NUCLEOTIDE SEQUENCE [LARGE SCALE GENOMIC DNA]</scope>
    <source>
        <strain evidence="2 3">P-1M</strain>
    </source>
</reference>
<feature type="signal peptide" evidence="1">
    <location>
        <begin position="1"/>
        <end position="19"/>
    </location>
</feature>
<evidence type="ECO:0000256" key="1">
    <source>
        <dbReference type="SAM" id="SignalP"/>
    </source>
</evidence>